<sequence>MPISLDLKHFMGTNAQPVPEEAHDAMLGTLTLKDLHALGSLRPLAKIIENHLMHRIRTLFASFHLPCRATLDIMGDTGSVVSGSAAMSIIIPGLRVPRDLNLYCPRGYAEEVVGYLKSQKYVIQPTNTTWNHLKTGNMGKYNINNGVHSLHRFNHLTHSSFITLVESAAASPLIPILFFHNTFLMNYYDARKVTCLYPELTFEMKGLHNRSSGFDRLHKQGLGLKWERLGVSLLWTCETLHDHQATATTTTHTRKPTECQRERRSMEDGNALNIQYDYRTSFASRTHLSWHLGFFKWETTCVDYHDTQVTAEVGAERTRYSNTKTARKVLDWRVYWGQEDENEGRTNVAETSFP</sequence>
<dbReference type="EMBL" id="JACGCI010000161">
    <property type="protein sequence ID" value="KAF6742981.1"/>
    <property type="molecule type" value="Genomic_DNA"/>
</dbReference>
<dbReference type="AlphaFoldDB" id="A0A8H6HBY1"/>
<comment type="caution">
    <text evidence="1">The sequence shown here is derived from an EMBL/GenBank/DDBJ whole genome shotgun (WGS) entry which is preliminary data.</text>
</comment>
<evidence type="ECO:0000313" key="2">
    <source>
        <dbReference type="Proteomes" id="UP000521943"/>
    </source>
</evidence>
<name>A0A8H6HBY1_9AGAR</name>
<keyword evidence="2" id="KW-1185">Reference proteome</keyword>
<accession>A0A8H6HBY1</accession>
<proteinExistence type="predicted"/>
<organism evidence="1 2">
    <name type="scientific">Ephemerocybe angulata</name>
    <dbReference type="NCBI Taxonomy" id="980116"/>
    <lineage>
        <taxon>Eukaryota</taxon>
        <taxon>Fungi</taxon>
        <taxon>Dikarya</taxon>
        <taxon>Basidiomycota</taxon>
        <taxon>Agaricomycotina</taxon>
        <taxon>Agaricomycetes</taxon>
        <taxon>Agaricomycetidae</taxon>
        <taxon>Agaricales</taxon>
        <taxon>Agaricineae</taxon>
        <taxon>Psathyrellaceae</taxon>
        <taxon>Ephemerocybe</taxon>
    </lineage>
</organism>
<gene>
    <name evidence="1" type="ORF">DFP72DRAFT_1080967</name>
</gene>
<reference evidence="1 2" key="1">
    <citation type="submission" date="2020-07" db="EMBL/GenBank/DDBJ databases">
        <title>Comparative genomics of pyrophilous fungi reveals a link between fire events and developmental genes.</title>
        <authorList>
            <consortium name="DOE Joint Genome Institute"/>
            <person name="Steindorff A.S."/>
            <person name="Carver A."/>
            <person name="Calhoun S."/>
            <person name="Stillman K."/>
            <person name="Liu H."/>
            <person name="Lipzen A."/>
            <person name="Pangilinan J."/>
            <person name="Labutti K."/>
            <person name="Bruns T.D."/>
            <person name="Grigoriev I.V."/>
        </authorList>
    </citation>
    <scope>NUCLEOTIDE SEQUENCE [LARGE SCALE GENOMIC DNA]</scope>
    <source>
        <strain evidence="1 2">CBS 144469</strain>
    </source>
</reference>
<evidence type="ECO:0000313" key="1">
    <source>
        <dbReference type="EMBL" id="KAF6742981.1"/>
    </source>
</evidence>
<protein>
    <submittedName>
        <fullName evidence="1">Uncharacterized protein</fullName>
    </submittedName>
</protein>
<dbReference type="Proteomes" id="UP000521943">
    <property type="component" value="Unassembled WGS sequence"/>
</dbReference>
<dbReference type="OrthoDB" id="3041043at2759"/>